<evidence type="ECO:0000313" key="2">
    <source>
        <dbReference type="EMBL" id="KNC71018.1"/>
    </source>
</evidence>
<feature type="compositionally biased region" description="Polar residues" evidence="1">
    <location>
        <begin position="54"/>
        <end position="79"/>
    </location>
</feature>
<evidence type="ECO:0000256" key="1">
    <source>
        <dbReference type="SAM" id="MobiDB-lite"/>
    </source>
</evidence>
<dbReference type="RefSeq" id="XP_014144920.1">
    <property type="nucleotide sequence ID" value="XM_014289445.1"/>
</dbReference>
<gene>
    <name evidence="2" type="ORF">SARC_16451</name>
</gene>
<name>A0A0L0F4B4_9EUKA</name>
<feature type="region of interest" description="Disordered" evidence="1">
    <location>
        <begin position="54"/>
        <end position="96"/>
    </location>
</feature>
<keyword evidence="3" id="KW-1185">Reference proteome</keyword>
<dbReference type="Proteomes" id="UP000054560">
    <property type="component" value="Unassembled WGS sequence"/>
</dbReference>
<dbReference type="AlphaFoldDB" id="A0A0L0F4B4"/>
<dbReference type="GeneID" id="25916955"/>
<feature type="non-terminal residue" evidence="2">
    <location>
        <position position="96"/>
    </location>
</feature>
<accession>A0A0L0F4B4</accession>
<evidence type="ECO:0000313" key="3">
    <source>
        <dbReference type="Proteomes" id="UP000054560"/>
    </source>
</evidence>
<proteinExistence type="predicted"/>
<dbReference type="EMBL" id="KQ249698">
    <property type="protein sequence ID" value="KNC71018.1"/>
    <property type="molecule type" value="Genomic_DNA"/>
</dbReference>
<protein>
    <submittedName>
        <fullName evidence="2">Uncharacterized protein</fullName>
    </submittedName>
</protein>
<reference evidence="2 3" key="1">
    <citation type="submission" date="2011-02" db="EMBL/GenBank/DDBJ databases">
        <title>The Genome Sequence of Sphaeroforma arctica JP610.</title>
        <authorList>
            <consortium name="The Broad Institute Genome Sequencing Platform"/>
            <person name="Russ C."/>
            <person name="Cuomo C."/>
            <person name="Young S.K."/>
            <person name="Zeng Q."/>
            <person name="Gargeya S."/>
            <person name="Alvarado L."/>
            <person name="Berlin A."/>
            <person name="Chapman S.B."/>
            <person name="Chen Z."/>
            <person name="Freedman E."/>
            <person name="Gellesch M."/>
            <person name="Goldberg J."/>
            <person name="Griggs A."/>
            <person name="Gujja S."/>
            <person name="Heilman E."/>
            <person name="Heiman D."/>
            <person name="Howarth C."/>
            <person name="Mehta T."/>
            <person name="Neiman D."/>
            <person name="Pearson M."/>
            <person name="Roberts A."/>
            <person name="Saif S."/>
            <person name="Shea T."/>
            <person name="Shenoy N."/>
            <person name="Sisk P."/>
            <person name="Stolte C."/>
            <person name="Sykes S."/>
            <person name="White J."/>
            <person name="Yandava C."/>
            <person name="Burger G."/>
            <person name="Gray M.W."/>
            <person name="Holland P.W.H."/>
            <person name="King N."/>
            <person name="Lang F.B.F."/>
            <person name="Roger A.J."/>
            <person name="Ruiz-Trillo I."/>
            <person name="Haas B."/>
            <person name="Nusbaum C."/>
            <person name="Birren B."/>
        </authorList>
    </citation>
    <scope>NUCLEOTIDE SEQUENCE [LARGE SCALE GENOMIC DNA]</scope>
    <source>
        <strain evidence="2 3">JP610</strain>
    </source>
</reference>
<organism evidence="2 3">
    <name type="scientific">Sphaeroforma arctica JP610</name>
    <dbReference type="NCBI Taxonomy" id="667725"/>
    <lineage>
        <taxon>Eukaryota</taxon>
        <taxon>Ichthyosporea</taxon>
        <taxon>Ichthyophonida</taxon>
        <taxon>Sphaeroforma</taxon>
    </lineage>
</organism>
<feature type="region of interest" description="Disordered" evidence="1">
    <location>
        <begin position="1"/>
        <end position="27"/>
    </location>
</feature>
<sequence length="96" mass="10346">MTSKVSRTPDYRRRKNRTTAFTPIDTANKGSMLSRTASVPAIALDTPVEGIVSKTTSQKPSLSRATRSKVSVVAAQSNVPRRRSSLSTALLAKQLS</sequence>